<dbReference type="RefSeq" id="WP_044732013.1">
    <property type="nucleotide sequence ID" value="NZ_JYBP01000003.1"/>
</dbReference>
<keyword evidence="4" id="KW-0812">Transmembrane</keyword>
<dbReference type="EMBL" id="JYBP01000003">
    <property type="protein sequence ID" value="KJE27900.1"/>
    <property type="molecule type" value="Genomic_DNA"/>
</dbReference>
<evidence type="ECO:0000256" key="4">
    <source>
        <dbReference type="SAM" id="Phobius"/>
    </source>
</evidence>
<dbReference type="Pfam" id="PF13487">
    <property type="entry name" value="HD_5"/>
    <property type="match status" value="1"/>
</dbReference>
<feature type="transmembrane region" description="Helical" evidence="4">
    <location>
        <begin position="12"/>
        <end position="36"/>
    </location>
</feature>
<dbReference type="InterPro" id="IPR006674">
    <property type="entry name" value="HD_domain"/>
</dbReference>
<feature type="transmembrane region" description="Helical" evidence="4">
    <location>
        <begin position="42"/>
        <end position="62"/>
    </location>
</feature>
<dbReference type="SUPFAM" id="SSF109604">
    <property type="entry name" value="HD-domain/PDEase-like"/>
    <property type="match status" value="1"/>
</dbReference>
<protein>
    <submittedName>
        <fullName evidence="8">HAMP domain protein</fullName>
    </submittedName>
</protein>
<dbReference type="CDD" id="cd00077">
    <property type="entry name" value="HDc"/>
    <property type="match status" value="1"/>
</dbReference>
<dbReference type="OrthoDB" id="9759601at2"/>
<keyword evidence="2" id="KW-1003">Cell membrane</keyword>
<evidence type="ECO:0000259" key="6">
    <source>
        <dbReference type="PROSITE" id="PS51831"/>
    </source>
</evidence>
<gene>
    <name evidence="8" type="ORF">LG52_2289</name>
</gene>
<evidence type="ECO:0000256" key="2">
    <source>
        <dbReference type="ARBA" id="ARBA00022475"/>
    </source>
</evidence>
<evidence type="ECO:0000256" key="1">
    <source>
        <dbReference type="ARBA" id="ARBA00004236"/>
    </source>
</evidence>
<name>A0A0D8BUV1_GEOKU</name>
<feature type="transmembrane region" description="Helical" evidence="4">
    <location>
        <begin position="101"/>
        <end position="126"/>
    </location>
</feature>
<feature type="domain" description="HD-GYP" evidence="7">
    <location>
        <begin position="301"/>
        <end position="499"/>
    </location>
</feature>
<evidence type="ECO:0000259" key="5">
    <source>
        <dbReference type="PROSITE" id="PS50885"/>
    </source>
</evidence>
<reference evidence="8 9" key="1">
    <citation type="submission" date="2015-01" db="EMBL/GenBank/DDBJ databases">
        <authorList>
            <person name="Filippidou S."/>
            <person name="Jeanneret N."/>
            <person name="Russel-Delif L."/>
            <person name="Junier T."/>
            <person name="Wunderlin T."/>
            <person name="Molina V."/>
            <person name="Johnson S.L."/>
            <person name="Davenport K.W."/>
            <person name="Chain P.S."/>
            <person name="Dorador C."/>
            <person name="Junier P."/>
        </authorList>
    </citation>
    <scope>NUCLEOTIDE SEQUENCE [LARGE SCALE GENOMIC DNA]</scope>
    <source>
        <strain evidence="8 9">Et7/4</strain>
    </source>
</reference>
<dbReference type="GO" id="GO:0007165">
    <property type="term" value="P:signal transduction"/>
    <property type="evidence" value="ECO:0007669"/>
    <property type="project" value="InterPro"/>
</dbReference>
<evidence type="ECO:0000313" key="8">
    <source>
        <dbReference type="EMBL" id="KJE27900.1"/>
    </source>
</evidence>
<dbReference type="PROSITE" id="PS51832">
    <property type="entry name" value="HD_GYP"/>
    <property type="match status" value="1"/>
</dbReference>
<dbReference type="InterPro" id="IPR037522">
    <property type="entry name" value="HD_GYP_dom"/>
</dbReference>
<keyword evidence="4" id="KW-1133">Transmembrane helix</keyword>
<dbReference type="GO" id="GO:0005886">
    <property type="term" value="C:plasma membrane"/>
    <property type="evidence" value="ECO:0007669"/>
    <property type="project" value="UniProtKB-SubCell"/>
</dbReference>
<sequence>MYRSFVQQLLRHYVTGSAIAVIGVGATLMLTTLVISWEEAKWLIGILLFSTIVMGASEWTVFRRDLAPIRQFFGAKHPDERLAVKALEQARRLPLLAVRRILGPHLFGLSIPGMGLTALCIHYRVLSLPYRYILYAFIGAILIASLHGLVEFFLTTKACRPLMAYLLTKGGRIDEGHSPLPVSLKTKLQLTVLFSSTFPVLLFSLATEIKWSLTEPSASHWSYWPWAAVILLFSIAFSVFLTRLLVDEINEPVSVLATHMERAENETYEPVAHNVYTDEFAYLLRGFNHMIDAVHQRDQMNKELLNSFITVLTAALDARDPYTAGHSLRVARYALAIGKQLSLPDEQLDALYRSALLHDIGKIGIPDAILLKDGKLSDDEFAWIKKHPALGEAILREVRPIEPIEPLLAGIRSHHERIDGKGYPDGLTGDEIPLFGKIIAVADAFDAMTSDRPYRKGMDIRQAADILKNGKGTQWDEEIVDVFLQYVEQQLLPSPTAVS</sequence>
<feature type="transmembrane region" description="Helical" evidence="4">
    <location>
        <begin position="226"/>
        <end position="246"/>
    </location>
</feature>
<comment type="subcellular location">
    <subcellularLocation>
        <location evidence="1">Cell membrane</location>
    </subcellularLocation>
</comment>
<comment type="caution">
    <text evidence="8">The sequence shown here is derived from an EMBL/GenBank/DDBJ whole genome shotgun (WGS) entry which is preliminary data.</text>
</comment>
<dbReference type="InterPro" id="IPR003660">
    <property type="entry name" value="HAMP_dom"/>
</dbReference>
<dbReference type="SMART" id="SM00471">
    <property type="entry name" value="HDc"/>
    <property type="match status" value="1"/>
</dbReference>
<dbReference type="PANTHER" id="PTHR43155">
    <property type="entry name" value="CYCLIC DI-GMP PHOSPHODIESTERASE PA4108-RELATED"/>
    <property type="match status" value="1"/>
</dbReference>
<dbReference type="Proteomes" id="UP000032522">
    <property type="component" value="Unassembled WGS sequence"/>
</dbReference>
<feature type="transmembrane region" description="Helical" evidence="4">
    <location>
        <begin position="188"/>
        <end position="206"/>
    </location>
</feature>
<dbReference type="PANTHER" id="PTHR43155:SF2">
    <property type="entry name" value="CYCLIC DI-GMP PHOSPHODIESTERASE PA4108"/>
    <property type="match status" value="1"/>
</dbReference>
<dbReference type="PROSITE" id="PS51831">
    <property type="entry name" value="HD"/>
    <property type="match status" value="1"/>
</dbReference>
<feature type="transmembrane region" description="Helical" evidence="4">
    <location>
        <begin position="132"/>
        <end position="154"/>
    </location>
</feature>
<proteinExistence type="predicted"/>
<dbReference type="PATRIC" id="fig|1462.6.peg.2565"/>
<dbReference type="Gene3D" id="6.10.340.10">
    <property type="match status" value="1"/>
</dbReference>
<dbReference type="Gene3D" id="1.10.3210.10">
    <property type="entry name" value="Hypothetical protein af1432"/>
    <property type="match status" value="1"/>
</dbReference>
<feature type="domain" description="HAMP" evidence="5">
    <location>
        <begin position="247"/>
        <end position="299"/>
    </location>
</feature>
<feature type="domain" description="HD" evidence="6">
    <location>
        <begin position="323"/>
        <end position="448"/>
    </location>
</feature>
<dbReference type="InterPro" id="IPR003607">
    <property type="entry name" value="HD/PDEase_dom"/>
</dbReference>
<evidence type="ECO:0000313" key="9">
    <source>
        <dbReference type="Proteomes" id="UP000032522"/>
    </source>
</evidence>
<dbReference type="AlphaFoldDB" id="A0A0D8BUV1"/>
<evidence type="ECO:0000259" key="7">
    <source>
        <dbReference type="PROSITE" id="PS51832"/>
    </source>
</evidence>
<accession>A0A0D8BUV1</accession>
<dbReference type="PROSITE" id="PS50885">
    <property type="entry name" value="HAMP"/>
    <property type="match status" value="1"/>
</dbReference>
<organism evidence="8 9">
    <name type="scientific">Geobacillus kaustophilus</name>
    <dbReference type="NCBI Taxonomy" id="1462"/>
    <lineage>
        <taxon>Bacteria</taxon>
        <taxon>Bacillati</taxon>
        <taxon>Bacillota</taxon>
        <taxon>Bacilli</taxon>
        <taxon>Bacillales</taxon>
        <taxon>Anoxybacillaceae</taxon>
        <taxon>Geobacillus</taxon>
        <taxon>Geobacillus thermoleovorans group</taxon>
    </lineage>
</organism>
<keyword evidence="3 4" id="KW-0472">Membrane</keyword>
<evidence type="ECO:0000256" key="3">
    <source>
        <dbReference type="ARBA" id="ARBA00023136"/>
    </source>
</evidence>